<dbReference type="RefSeq" id="WP_120772954.1">
    <property type="nucleotide sequence ID" value="NZ_CP032627.1"/>
</dbReference>
<feature type="transmembrane region" description="Helical" evidence="1">
    <location>
        <begin position="140"/>
        <end position="158"/>
    </location>
</feature>
<gene>
    <name evidence="2" type="ORF">D7I46_11260</name>
</gene>
<evidence type="ECO:0000313" key="2">
    <source>
        <dbReference type="EMBL" id="AYG01584.1"/>
    </source>
</evidence>
<name>A0A387BH60_9LACT</name>
<feature type="transmembrane region" description="Helical" evidence="1">
    <location>
        <begin position="47"/>
        <end position="68"/>
    </location>
</feature>
<protein>
    <submittedName>
        <fullName evidence="2">DUF998 domain-containing protein</fullName>
    </submittedName>
</protein>
<dbReference type="InterPro" id="IPR009339">
    <property type="entry name" value="DUF998"/>
</dbReference>
<dbReference type="AlphaFoldDB" id="A0A387BH60"/>
<feature type="transmembrane region" description="Helical" evidence="1">
    <location>
        <begin position="114"/>
        <end position="134"/>
    </location>
</feature>
<feature type="transmembrane region" description="Helical" evidence="1">
    <location>
        <begin position="170"/>
        <end position="189"/>
    </location>
</feature>
<keyword evidence="1" id="KW-0472">Membrane</keyword>
<dbReference type="Proteomes" id="UP000269374">
    <property type="component" value="Chromosome"/>
</dbReference>
<dbReference type="EMBL" id="CP032627">
    <property type="protein sequence ID" value="AYG01584.1"/>
    <property type="molecule type" value="Genomic_DNA"/>
</dbReference>
<accession>A0A387BH60</accession>
<keyword evidence="3" id="KW-1185">Reference proteome</keyword>
<reference evidence="2 3" key="1">
    <citation type="submission" date="2018-09" db="EMBL/GenBank/DDBJ databases">
        <title>Genome sequencing of strain 1JSPR-7.</title>
        <authorList>
            <person name="Heo J."/>
            <person name="Kim S.-J."/>
            <person name="Kwon S.-W."/>
        </authorList>
    </citation>
    <scope>NUCLEOTIDE SEQUENCE [LARGE SCALE GENOMIC DNA]</scope>
    <source>
        <strain evidence="2 3">1JSPR-7</strain>
    </source>
</reference>
<feature type="transmembrane region" description="Helical" evidence="1">
    <location>
        <begin position="74"/>
        <end position="94"/>
    </location>
</feature>
<dbReference type="Pfam" id="PF06197">
    <property type="entry name" value="DUF998"/>
    <property type="match status" value="1"/>
</dbReference>
<organism evidence="2 3">
    <name type="scientific">Lactococcus allomyrinae</name>
    <dbReference type="NCBI Taxonomy" id="2419773"/>
    <lineage>
        <taxon>Bacteria</taxon>
        <taxon>Bacillati</taxon>
        <taxon>Bacillota</taxon>
        <taxon>Bacilli</taxon>
        <taxon>Lactobacillales</taxon>
        <taxon>Streptococcaceae</taxon>
        <taxon>Lactococcus</taxon>
    </lineage>
</organism>
<evidence type="ECO:0000256" key="1">
    <source>
        <dbReference type="SAM" id="Phobius"/>
    </source>
</evidence>
<dbReference type="OrthoDB" id="8478915at2"/>
<keyword evidence="1" id="KW-1133">Transmembrane helix</keyword>
<evidence type="ECO:0000313" key="3">
    <source>
        <dbReference type="Proteomes" id="UP000269374"/>
    </source>
</evidence>
<sequence>MMAMFALLSIFGSSAFLILLTLLHFLKPEISPWWRLISEYAIGRYGLLMRLAFWGLALGVLSFVMARVESGGGQFSLIALSVIGLVLIAAGYFVSNPITVADDDKTLTGKIHDFCGGIVIVGFPLTICFVKGNVLPLTMLVWLGFLYFIGSVIFYLSKTKTFGPKAKVGPANRLMMLTYALWLIVHAALLL</sequence>
<keyword evidence="1" id="KW-0812">Transmembrane</keyword>
<dbReference type="KEGG" id="lact:D7I46_11260"/>
<proteinExistence type="predicted"/>
<feature type="transmembrane region" description="Helical" evidence="1">
    <location>
        <begin position="6"/>
        <end position="26"/>
    </location>
</feature>